<reference evidence="2 3" key="1">
    <citation type="journal article" date="2012" name="J. Bacteriol.">
        <title>Draft Genome Sequence of Mesorhizobium alhagi CCNWXJ12-2T, a Novel Salt-Resistant Species Isolated from the Desert of Northwestern China.</title>
        <authorList>
            <person name="Zhou M."/>
            <person name="Chen W."/>
            <person name="Chen H."/>
            <person name="Wei G."/>
        </authorList>
    </citation>
    <scope>NUCLEOTIDE SEQUENCE [LARGE SCALE GENOMIC DNA]</scope>
    <source>
        <strain evidence="2 3">CCNWXJ12-2</strain>
    </source>
</reference>
<dbReference type="RefSeq" id="WP_008837962.1">
    <property type="nucleotide sequence ID" value="NZ_AHAM01000182.1"/>
</dbReference>
<dbReference type="PATRIC" id="fig|1107882.3.peg.4259"/>
<sequence length="221" mass="23504">MGNSKIVTLVALSLALGTGAAVAQDAAPPNPPSDAVVQYAKDFVAANLIGNAELNAAIVASTEKHRRLGYDETNILDGQWRVAKSGVEKEAKAASTLKELAGDKSIEEHVKAGEELIKAARENDASKWLIKLQEGAQPAGAVTEVFVMDGWGWNVAQTGGTSDFYQGDEGKWQKTFALNDIEILDIVEEDGIRYAQISLPIKDGDKNIGAVTVGVDVDKVK</sequence>
<evidence type="ECO:0000313" key="3">
    <source>
        <dbReference type="Proteomes" id="UP000003250"/>
    </source>
</evidence>
<dbReference type="InterPro" id="IPR029151">
    <property type="entry name" value="Sensor-like_sf"/>
</dbReference>
<gene>
    <name evidence="2" type="ORF">MAXJ12_21814</name>
</gene>
<evidence type="ECO:0000313" key="2">
    <source>
        <dbReference type="EMBL" id="EHK55083.1"/>
    </source>
</evidence>
<accession>H0HW05</accession>
<evidence type="ECO:0000256" key="1">
    <source>
        <dbReference type="SAM" id="SignalP"/>
    </source>
</evidence>
<feature type="chain" id="PRO_5003535206" evidence="1">
    <location>
        <begin position="24"/>
        <end position="221"/>
    </location>
</feature>
<dbReference type="Proteomes" id="UP000003250">
    <property type="component" value="Unassembled WGS sequence"/>
</dbReference>
<name>H0HW05_9HYPH</name>
<proteinExistence type="predicted"/>
<dbReference type="EMBL" id="AHAM01000182">
    <property type="protein sequence ID" value="EHK55083.1"/>
    <property type="molecule type" value="Genomic_DNA"/>
</dbReference>
<protein>
    <submittedName>
        <fullName evidence="2">Uncharacterized protein</fullName>
    </submittedName>
</protein>
<dbReference type="AlphaFoldDB" id="H0HW05"/>
<dbReference type="SUPFAM" id="SSF103190">
    <property type="entry name" value="Sensory domain-like"/>
    <property type="match status" value="1"/>
</dbReference>
<dbReference type="OrthoDB" id="195732at2"/>
<keyword evidence="1" id="KW-0732">Signal</keyword>
<keyword evidence="3" id="KW-1185">Reference proteome</keyword>
<feature type="signal peptide" evidence="1">
    <location>
        <begin position="1"/>
        <end position="23"/>
    </location>
</feature>
<organism evidence="2 3">
    <name type="scientific">Mesorhizobium alhagi CCNWXJ12-2</name>
    <dbReference type="NCBI Taxonomy" id="1107882"/>
    <lineage>
        <taxon>Bacteria</taxon>
        <taxon>Pseudomonadati</taxon>
        <taxon>Pseudomonadota</taxon>
        <taxon>Alphaproteobacteria</taxon>
        <taxon>Hyphomicrobiales</taxon>
        <taxon>Phyllobacteriaceae</taxon>
        <taxon>Allomesorhizobium</taxon>
    </lineage>
</organism>